<dbReference type="EMBL" id="LJZR01000034">
    <property type="protein sequence ID" value="KPQ33324.1"/>
    <property type="molecule type" value="Genomic_DNA"/>
</dbReference>
<comment type="caution">
    <text evidence="1">The sequence shown here is derived from an EMBL/GenBank/DDBJ whole genome shotgun (WGS) entry which is preliminary data.</text>
</comment>
<dbReference type="InterPro" id="IPR013321">
    <property type="entry name" value="Arc_rbn_hlx_hlx"/>
</dbReference>
<dbReference type="AlphaFoldDB" id="A0A0P7ZSX7"/>
<evidence type="ECO:0008006" key="3">
    <source>
        <dbReference type="Google" id="ProtNLM"/>
    </source>
</evidence>
<sequence>MSFALNCNSDVLEAIGREAKIAGVSRTQYINKLLENAVQMPKPLTSGTSLEELKAHSRLFSDDVLNRIPAIAQKERRSTDQMLLHLVELGIASISSGSEHSGNTVQLGLVTPLHQQKH</sequence>
<organism evidence="1 2">
    <name type="scientific">Phormidesmis priestleyi Ana</name>
    <dbReference type="NCBI Taxonomy" id="1666911"/>
    <lineage>
        <taxon>Bacteria</taxon>
        <taxon>Bacillati</taxon>
        <taxon>Cyanobacteriota</taxon>
        <taxon>Cyanophyceae</taxon>
        <taxon>Leptolyngbyales</taxon>
        <taxon>Leptolyngbyaceae</taxon>
        <taxon>Phormidesmis</taxon>
    </lineage>
</organism>
<dbReference type="GO" id="GO:0006355">
    <property type="term" value="P:regulation of DNA-templated transcription"/>
    <property type="evidence" value="ECO:0007669"/>
    <property type="project" value="InterPro"/>
</dbReference>
<proteinExistence type="predicted"/>
<gene>
    <name evidence="1" type="ORF">HLUCCA11_19005</name>
</gene>
<evidence type="ECO:0000313" key="2">
    <source>
        <dbReference type="Proteomes" id="UP000050465"/>
    </source>
</evidence>
<evidence type="ECO:0000313" key="1">
    <source>
        <dbReference type="EMBL" id="KPQ33324.1"/>
    </source>
</evidence>
<dbReference type="Proteomes" id="UP000050465">
    <property type="component" value="Unassembled WGS sequence"/>
</dbReference>
<protein>
    <recommendedName>
        <fullName evidence="3">Ribbon-helix-helix protein, copG family</fullName>
    </recommendedName>
</protein>
<reference evidence="1 2" key="1">
    <citation type="submission" date="2015-09" db="EMBL/GenBank/DDBJ databases">
        <title>Identification and resolution of microdiversity through metagenomic sequencing of parallel consortia.</title>
        <authorList>
            <person name="Nelson W.C."/>
            <person name="Romine M.F."/>
            <person name="Lindemann S.R."/>
        </authorList>
    </citation>
    <scope>NUCLEOTIDE SEQUENCE [LARGE SCALE GENOMIC DNA]</scope>
    <source>
        <strain evidence="1">Ana</strain>
    </source>
</reference>
<dbReference type="Gene3D" id="1.10.1220.10">
    <property type="entry name" value="Met repressor-like"/>
    <property type="match status" value="1"/>
</dbReference>
<name>A0A0P7ZSX7_9CYAN</name>
<accession>A0A0P7ZSX7</accession>